<protein>
    <submittedName>
        <fullName evidence="1">Uncharacterized protein</fullName>
    </submittedName>
</protein>
<dbReference type="EMBL" id="JASCZI010001424">
    <property type="protein sequence ID" value="MED6114947.1"/>
    <property type="molecule type" value="Genomic_DNA"/>
</dbReference>
<proteinExistence type="predicted"/>
<comment type="caution">
    <text evidence="1">The sequence shown here is derived from an EMBL/GenBank/DDBJ whole genome shotgun (WGS) entry which is preliminary data.</text>
</comment>
<reference evidence="1 2" key="1">
    <citation type="journal article" date="2023" name="Plants (Basel)">
        <title>Bridging the Gap: Combining Genomics and Transcriptomics Approaches to Understand Stylosanthes scabra, an Orphan Legume from the Brazilian Caatinga.</title>
        <authorList>
            <person name="Ferreira-Neto J.R.C."/>
            <person name="da Silva M.D."/>
            <person name="Binneck E."/>
            <person name="de Melo N.F."/>
            <person name="da Silva R.H."/>
            <person name="de Melo A.L.T.M."/>
            <person name="Pandolfi V."/>
            <person name="Bustamante F.O."/>
            <person name="Brasileiro-Vidal A.C."/>
            <person name="Benko-Iseppon A.M."/>
        </authorList>
    </citation>
    <scope>NUCLEOTIDE SEQUENCE [LARGE SCALE GENOMIC DNA]</scope>
    <source>
        <tissue evidence="1">Leaves</tissue>
    </source>
</reference>
<accession>A0ABU6QSD8</accession>
<name>A0ABU6QSD8_9FABA</name>
<gene>
    <name evidence="1" type="ORF">PIB30_085421</name>
</gene>
<evidence type="ECO:0000313" key="2">
    <source>
        <dbReference type="Proteomes" id="UP001341840"/>
    </source>
</evidence>
<keyword evidence="2" id="KW-1185">Reference proteome</keyword>
<evidence type="ECO:0000313" key="1">
    <source>
        <dbReference type="EMBL" id="MED6114947.1"/>
    </source>
</evidence>
<sequence>MAIMKFKFLSIPSPSLNVFPHVHAPHKRRVKQKRKKKMMDEMTKNQPSHWWWLQFTLSGSKLNSSVSILNLHSQK</sequence>
<organism evidence="1 2">
    <name type="scientific">Stylosanthes scabra</name>
    <dbReference type="NCBI Taxonomy" id="79078"/>
    <lineage>
        <taxon>Eukaryota</taxon>
        <taxon>Viridiplantae</taxon>
        <taxon>Streptophyta</taxon>
        <taxon>Embryophyta</taxon>
        <taxon>Tracheophyta</taxon>
        <taxon>Spermatophyta</taxon>
        <taxon>Magnoliopsida</taxon>
        <taxon>eudicotyledons</taxon>
        <taxon>Gunneridae</taxon>
        <taxon>Pentapetalae</taxon>
        <taxon>rosids</taxon>
        <taxon>fabids</taxon>
        <taxon>Fabales</taxon>
        <taxon>Fabaceae</taxon>
        <taxon>Papilionoideae</taxon>
        <taxon>50 kb inversion clade</taxon>
        <taxon>dalbergioids sensu lato</taxon>
        <taxon>Dalbergieae</taxon>
        <taxon>Pterocarpus clade</taxon>
        <taxon>Stylosanthes</taxon>
    </lineage>
</organism>
<dbReference type="Proteomes" id="UP001341840">
    <property type="component" value="Unassembled WGS sequence"/>
</dbReference>